<sequence>MQHRSPATNSFQTILNEIGLTSEVNPNKRLEDSIPFSIFTDLALSLKLDKFDLAKAMGISPSSLIEIAQNNKFSRSQSQRFYKMIMVLDEALTLFEGDWDSVIFFVNNPAIWLNGRKPLSLFVNNEGVAQVSSLIKRLEHGVI</sequence>
<dbReference type="InterPro" id="IPR024467">
    <property type="entry name" value="Xre/MbcA/ParS-like_toxin-bd"/>
</dbReference>
<evidence type="ECO:0000259" key="1">
    <source>
        <dbReference type="Pfam" id="PF09722"/>
    </source>
</evidence>
<feature type="domain" description="Antitoxin Xre/MbcA/ParS-like toxin-binding" evidence="1">
    <location>
        <begin position="93"/>
        <end position="141"/>
    </location>
</feature>
<dbReference type="EMBL" id="CP011924">
    <property type="protein sequence ID" value="ATD05703.1"/>
    <property type="molecule type" value="Genomic_DNA"/>
</dbReference>
<dbReference type="Pfam" id="PF09722">
    <property type="entry name" value="Xre_MbcA_ParS_C"/>
    <property type="match status" value="1"/>
</dbReference>
<dbReference type="InterPro" id="IPR011979">
    <property type="entry name" value="Antitox_Xre"/>
</dbReference>
<accession>A0ABN5C7W0</accession>
<dbReference type="NCBIfam" id="TIGR02293">
    <property type="entry name" value="TAS_TIGR02293"/>
    <property type="match status" value="1"/>
</dbReference>
<evidence type="ECO:0000313" key="2">
    <source>
        <dbReference type="EMBL" id="ATD05703.1"/>
    </source>
</evidence>
<reference evidence="2 3" key="1">
    <citation type="submission" date="2015-06" db="EMBL/GenBank/DDBJ databases">
        <authorList>
            <person name="Xie B.-B."/>
            <person name="Rong J.-C."/>
            <person name="Qin Q.-L."/>
            <person name="Zhang Y.-Z."/>
        </authorList>
    </citation>
    <scope>NUCLEOTIDE SEQUENCE [LARGE SCALE GENOMIC DNA]</scope>
    <source>
        <strain evidence="2 3">JCM 20779</strain>
    </source>
</reference>
<name>A0ABN5C7W0_PSEO7</name>
<dbReference type="Proteomes" id="UP000016521">
    <property type="component" value="Chromosome I"/>
</dbReference>
<evidence type="ECO:0000313" key="3">
    <source>
        <dbReference type="Proteomes" id="UP000016521"/>
    </source>
</evidence>
<protein>
    <recommendedName>
        <fullName evidence="1">Antitoxin Xre/MbcA/ParS-like toxin-binding domain-containing protein</fullName>
    </recommendedName>
</protein>
<organism evidence="2 3">
    <name type="scientific">Pseudoalteromonas piscicida</name>
    <dbReference type="NCBI Taxonomy" id="43662"/>
    <lineage>
        <taxon>Bacteria</taxon>
        <taxon>Pseudomonadati</taxon>
        <taxon>Pseudomonadota</taxon>
        <taxon>Gammaproteobacteria</taxon>
        <taxon>Alteromonadales</taxon>
        <taxon>Pseudoalteromonadaceae</taxon>
        <taxon>Pseudoalteromonas</taxon>
    </lineage>
</organism>
<keyword evidence="3" id="KW-1185">Reference proteome</keyword>
<gene>
    <name evidence="2" type="ORF">PPIS_a0398</name>
</gene>
<proteinExistence type="predicted"/>
<dbReference type="RefSeq" id="WP_010369474.1">
    <property type="nucleotide sequence ID" value="NZ_CP011924.1"/>
</dbReference>